<dbReference type="InterPro" id="IPR022684">
    <property type="entry name" value="Calpain_cysteine_protease"/>
</dbReference>
<dbReference type="InterPro" id="IPR001300">
    <property type="entry name" value="Peptidase_C2_calpain_cat"/>
</dbReference>
<dbReference type="Proteomes" id="UP000270296">
    <property type="component" value="Unassembled WGS sequence"/>
</dbReference>
<gene>
    <name evidence="8" type="ORF">SBAD_LOCUS9992</name>
</gene>
<dbReference type="SMART" id="SM00230">
    <property type="entry name" value="CysPc"/>
    <property type="match status" value="1"/>
</dbReference>
<evidence type="ECO:0000313" key="9">
    <source>
        <dbReference type="Proteomes" id="UP000270296"/>
    </source>
</evidence>
<dbReference type="InterPro" id="IPR036213">
    <property type="entry name" value="Calpain_III_sf"/>
</dbReference>
<dbReference type="WBParaSite" id="SBAD_0001034401-mRNA-1">
    <property type="protein sequence ID" value="SBAD_0001034401-mRNA-1"/>
    <property type="gene ID" value="SBAD_0001034401"/>
</dbReference>
<dbReference type="FunFam" id="3.90.70.10:FF:000001">
    <property type="entry name" value="Calpain-1 catalytic subunit"/>
    <property type="match status" value="1"/>
</dbReference>
<keyword evidence="2 6" id="KW-0645">Protease</keyword>
<dbReference type="GO" id="GO:0005737">
    <property type="term" value="C:cytoplasm"/>
    <property type="evidence" value="ECO:0007669"/>
    <property type="project" value="TreeGrafter"/>
</dbReference>
<feature type="active site" evidence="5 6">
    <location>
        <position position="258"/>
    </location>
</feature>
<reference evidence="10" key="1">
    <citation type="submission" date="2016-06" db="UniProtKB">
        <authorList>
            <consortium name="WormBaseParasite"/>
        </authorList>
    </citation>
    <scope>IDENTIFICATION</scope>
</reference>
<dbReference type="Pfam" id="PF00648">
    <property type="entry name" value="Peptidase_C2"/>
    <property type="match status" value="1"/>
</dbReference>
<evidence type="ECO:0000313" key="10">
    <source>
        <dbReference type="WBParaSite" id="SBAD_0001034401-mRNA-1"/>
    </source>
</evidence>
<evidence type="ECO:0000259" key="7">
    <source>
        <dbReference type="PROSITE" id="PS50203"/>
    </source>
</evidence>
<dbReference type="GO" id="GO:0006508">
    <property type="term" value="P:proteolysis"/>
    <property type="evidence" value="ECO:0007669"/>
    <property type="project" value="UniProtKB-KW"/>
</dbReference>
<dbReference type="SMART" id="SM00720">
    <property type="entry name" value="calpain_III"/>
    <property type="match status" value="1"/>
</dbReference>
<evidence type="ECO:0000256" key="6">
    <source>
        <dbReference type="PROSITE-ProRule" id="PRU00239"/>
    </source>
</evidence>
<evidence type="ECO:0000256" key="3">
    <source>
        <dbReference type="ARBA" id="ARBA00022801"/>
    </source>
</evidence>
<dbReference type="InterPro" id="IPR000169">
    <property type="entry name" value="Pept_cys_AS"/>
</dbReference>
<dbReference type="AlphaFoldDB" id="A0A183J294"/>
<dbReference type="Pfam" id="PF01067">
    <property type="entry name" value="Calpain_III"/>
    <property type="match status" value="1"/>
</dbReference>
<keyword evidence="4 6" id="KW-0788">Thiol protease</keyword>
<feature type="domain" description="Calpain catalytic" evidence="7">
    <location>
        <begin position="20"/>
        <end position="318"/>
    </location>
</feature>
<evidence type="ECO:0000256" key="5">
    <source>
        <dbReference type="PIRSR" id="PIRSR622684-1"/>
    </source>
</evidence>
<feature type="active site" evidence="5 6">
    <location>
        <position position="75"/>
    </location>
</feature>
<evidence type="ECO:0000256" key="4">
    <source>
        <dbReference type="ARBA" id="ARBA00022807"/>
    </source>
</evidence>
<dbReference type="EMBL" id="UZAM01013454">
    <property type="protein sequence ID" value="VDP27968.1"/>
    <property type="molecule type" value="Genomic_DNA"/>
</dbReference>
<dbReference type="Gene3D" id="3.90.70.10">
    <property type="entry name" value="Cysteine proteinases"/>
    <property type="match status" value="1"/>
</dbReference>
<dbReference type="InterPro" id="IPR038765">
    <property type="entry name" value="Papain-like_cys_pep_sf"/>
</dbReference>
<evidence type="ECO:0000256" key="1">
    <source>
        <dbReference type="ARBA" id="ARBA00007623"/>
    </source>
</evidence>
<dbReference type="SUPFAM" id="SSF54001">
    <property type="entry name" value="Cysteine proteinases"/>
    <property type="match status" value="1"/>
</dbReference>
<evidence type="ECO:0000313" key="8">
    <source>
        <dbReference type="EMBL" id="VDP27968.1"/>
    </source>
</evidence>
<dbReference type="PANTHER" id="PTHR10183">
    <property type="entry name" value="CALPAIN"/>
    <property type="match status" value="1"/>
</dbReference>
<reference evidence="8" key="2">
    <citation type="submission" date="2018-11" db="EMBL/GenBank/DDBJ databases">
        <authorList>
            <consortium name="Pathogen Informatics"/>
        </authorList>
    </citation>
    <scope>NUCLEOTIDE SEQUENCE [LARGE SCALE GENOMIC DNA]</scope>
</reference>
<accession>A0A183J294</accession>
<dbReference type="GO" id="GO:0004198">
    <property type="term" value="F:calcium-dependent cysteine-type endopeptidase activity"/>
    <property type="evidence" value="ECO:0007669"/>
    <property type="project" value="InterPro"/>
</dbReference>
<feature type="active site" evidence="5 6">
    <location>
        <position position="230"/>
    </location>
</feature>
<sequence>MSRSRNYSAIKRQCEITGKLWEDPDFPAADQSLFYSKKLHKKFVWKRPKEINVNAKFVERGFERFDIKQGELGDCWLLAAVANLTLYEELLFTVVPRYQSFGEGYCGIFYFNFWQYGEWVEVCVDDRLPTVNGELVFMHSAEGNEFWSALLEKAYAKLCGSYENLQTGSASESMEDFTGGIAERFDLRDPKQASEITFMDIVRAVESRSLLCCSIDVWQRVLFVGLVKGHEYSITAVKRVNMPWSLGSKVVELIRLRNPWGEETEWNGPWSDRSKEWNWLTEQQKKDLDLTFASDGEFWMTFGDFKRYFERLEICHVCHFNDDNSTADPASVRGKCDELCERWRQQSFNGSWIKGKTAGGCGKDLITQCLLLFLESFARNPQFQFSVTRSECTAENDCSNCIIALMQKYRRRQHAESNRFLHIGFAVYKVDDAMLYNRVLDYQFFANHESASGSRAFINIRENCQRFRLEEGRYVVIPSTYDPDVEGEFLLRIYCKNPDAL</sequence>
<dbReference type="PROSITE" id="PS00139">
    <property type="entry name" value="THIOL_PROTEASE_CYS"/>
    <property type="match status" value="1"/>
</dbReference>
<dbReference type="Gene3D" id="2.60.120.380">
    <property type="match status" value="1"/>
</dbReference>
<dbReference type="OrthoDB" id="424753at2759"/>
<name>A0A183J294_9BILA</name>
<dbReference type="SUPFAM" id="SSF49758">
    <property type="entry name" value="Calpain large subunit, middle domain (domain III)"/>
    <property type="match status" value="1"/>
</dbReference>
<dbReference type="CDD" id="cd00214">
    <property type="entry name" value="Calpain_III"/>
    <property type="match status" value="1"/>
</dbReference>
<protein>
    <submittedName>
        <fullName evidence="10">Calpain catalytic domain-containing protein</fullName>
    </submittedName>
</protein>
<proteinExistence type="inferred from homology"/>
<dbReference type="PRINTS" id="PR00704">
    <property type="entry name" value="CALPAIN"/>
</dbReference>
<evidence type="ECO:0000256" key="2">
    <source>
        <dbReference type="ARBA" id="ARBA00022670"/>
    </source>
</evidence>
<dbReference type="PROSITE" id="PS50203">
    <property type="entry name" value="CALPAIN_CAT"/>
    <property type="match status" value="1"/>
</dbReference>
<dbReference type="InterPro" id="IPR022682">
    <property type="entry name" value="Calpain_domain_III"/>
</dbReference>
<organism evidence="10">
    <name type="scientific">Soboliphyme baturini</name>
    <dbReference type="NCBI Taxonomy" id="241478"/>
    <lineage>
        <taxon>Eukaryota</taxon>
        <taxon>Metazoa</taxon>
        <taxon>Ecdysozoa</taxon>
        <taxon>Nematoda</taxon>
        <taxon>Enoplea</taxon>
        <taxon>Dorylaimia</taxon>
        <taxon>Dioctophymatida</taxon>
        <taxon>Dioctophymatoidea</taxon>
        <taxon>Soboliphymatidae</taxon>
        <taxon>Soboliphyme</taxon>
    </lineage>
</organism>
<keyword evidence="3 6" id="KW-0378">Hydrolase</keyword>
<dbReference type="InterPro" id="IPR033883">
    <property type="entry name" value="C2_III"/>
</dbReference>
<comment type="similarity">
    <text evidence="1">Belongs to the peptidase C2 family.</text>
</comment>
<dbReference type="PANTHER" id="PTHR10183:SF433">
    <property type="entry name" value="CALPAIN-A-RELATED"/>
    <property type="match status" value="1"/>
</dbReference>
<keyword evidence="9" id="KW-1185">Reference proteome</keyword>
<dbReference type="CDD" id="cd00044">
    <property type="entry name" value="CysPc"/>
    <property type="match status" value="1"/>
</dbReference>
<dbReference type="InterPro" id="IPR022683">
    <property type="entry name" value="Calpain_III"/>
</dbReference>